<dbReference type="RefSeq" id="WP_203008073.1">
    <property type="nucleotide sequence ID" value="NZ_JADWYU010000299.1"/>
</dbReference>
<dbReference type="SUPFAM" id="SSF56801">
    <property type="entry name" value="Acetyl-CoA synthetase-like"/>
    <property type="match status" value="1"/>
</dbReference>
<dbReference type="AlphaFoldDB" id="A0A937R5R5"/>
<dbReference type="Gene3D" id="3.30.300.30">
    <property type="match status" value="1"/>
</dbReference>
<dbReference type="GO" id="GO:0016878">
    <property type="term" value="F:acid-thiol ligase activity"/>
    <property type="evidence" value="ECO:0007669"/>
    <property type="project" value="UniProtKB-ARBA"/>
</dbReference>
<protein>
    <submittedName>
        <fullName evidence="3">Long-chain fatty acid--CoA ligase</fullName>
    </submittedName>
</protein>
<comment type="caution">
    <text evidence="3">The sequence shown here is derived from an EMBL/GenBank/DDBJ whole genome shotgun (WGS) entry which is preliminary data.</text>
</comment>
<name>A0A937R5R5_9ACTN</name>
<evidence type="ECO:0000259" key="2">
    <source>
        <dbReference type="Pfam" id="PF13193"/>
    </source>
</evidence>
<dbReference type="Pfam" id="PF00501">
    <property type="entry name" value="AMP-binding"/>
    <property type="match status" value="1"/>
</dbReference>
<evidence type="ECO:0000259" key="1">
    <source>
        <dbReference type="Pfam" id="PF00501"/>
    </source>
</evidence>
<dbReference type="PANTHER" id="PTHR43767:SF1">
    <property type="entry name" value="NONRIBOSOMAL PEPTIDE SYNTHASE PES1 (EUROFUNG)-RELATED"/>
    <property type="match status" value="1"/>
</dbReference>
<evidence type="ECO:0000313" key="3">
    <source>
        <dbReference type="EMBL" id="MBL7625746.1"/>
    </source>
</evidence>
<dbReference type="InterPro" id="IPR000873">
    <property type="entry name" value="AMP-dep_synth/lig_dom"/>
</dbReference>
<feature type="domain" description="AMP-dependent synthetase/ligase" evidence="1">
    <location>
        <begin position="25"/>
        <end position="370"/>
    </location>
</feature>
<proteinExistence type="predicted"/>
<dbReference type="PANTHER" id="PTHR43767">
    <property type="entry name" value="LONG-CHAIN-FATTY-ACID--COA LIGASE"/>
    <property type="match status" value="1"/>
</dbReference>
<organism evidence="3 4">
    <name type="scientific">Frankia nepalensis</name>
    <dbReference type="NCBI Taxonomy" id="1836974"/>
    <lineage>
        <taxon>Bacteria</taxon>
        <taxon>Bacillati</taxon>
        <taxon>Actinomycetota</taxon>
        <taxon>Actinomycetes</taxon>
        <taxon>Frankiales</taxon>
        <taxon>Frankiaceae</taxon>
        <taxon>Frankia</taxon>
    </lineage>
</organism>
<dbReference type="Pfam" id="PF13193">
    <property type="entry name" value="AMP-binding_C"/>
    <property type="match status" value="1"/>
</dbReference>
<accession>A0A937R5R5</accession>
<keyword evidence="4" id="KW-1185">Reference proteome</keyword>
<dbReference type="Gene3D" id="3.40.50.12780">
    <property type="entry name" value="N-terminal domain of ligase-like"/>
    <property type="match status" value="1"/>
</dbReference>
<sequence length="532" mass="55244">MTPTAAAGAPSALSGRIAETLVLDPAAQFLEFEGQWRTWGQLAVTAGAVAAQVPGPGTRVGVLLRNRPAHVGFLVGLLRAGACVVTINPSRGVDRVRADLAGLGLPILAGTPEDIATFGGDGAGGAPAGRLVLTATDLGEPVAASGRLPDDLGALRPGVAVEMLTSGTTGPPKRIPLGYEMLTRGLVGAKHYESNRDDSPRLRSGVAIVNAPLVHMGGLFRVLQCLYDGRALCLLERFALDTWADAVRRHRPRTVSLVPAALRMVLEADLDPAVFASVRSVISGTAPLSPDDADAFEAKYGVPVLVSYAATEFGGGVAGWNLSDHQRYWAVKRGSVGRAHAGCELRVVDAESFEPLPADAEGLLEVRAHQFGDGAVGLGASGGAKEEHSRTSSGPGWVRTTDLARLDADGFLWILGRADQAIIRGGFKVLPDDVRVVLERDPHVRAAAVVGRPDPRLGAVPVAAVELRAAVGAGGAKEVVEALLADAARVLAAYELPAEIRVVDALPRTPSGKVDLAAVKELLASPLTDQEG</sequence>
<dbReference type="InterPro" id="IPR042099">
    <property type="entry name" value="ANL_N_sf"/>
</dbReference>
<evidence type="ECO:0000313" key="4">
    <source>
        <dbReference type="Proteomes" id="UP000604475"/>
    </source>
</evidence>
<dbReference type="InterPro" id="IPR045851">
    <property type="entry name" value="AMP-bd_C_sf"/>
</dbReference>
<feature type="domain" description="AMP-binding enzyme C-terminal" evidence="2">
    <location>
        <begin position="437"/>
        <end position="513"/>
    </location>
</feature>
<gene>
    <name evidence="3" type="ORF">I7412_00820</name>
</gene>
<reference evidence="3" key="1">
    <citation type="submission" date="2020-12" db="EMBL/GenBank/DDBJ databases">
        <title>Genomic characterization of non-nitrogen-fixing Frankia strains.</title>
        <authorList>
            <person name="Carlos-Shanley C."/>
            <person name="Guerra T."/>
            <person name="Hahn D."/>
        </authorList>
    </citation>
    <scope>NUCLEOTIDE SEQUENCE</scope>
    <source>
        <strain evidence="3">CN6</strain>
    </source>
</reference>
<dbReference type="InterPro" id="IPR025110">
    <property type="entry name" value="AMP-bd_C"/>
</dbReference>
<dbReference type="EMBL" id="JAEACQ010000039">
    <property type="protein sequence ID" value="MBL7625746.1"/>
    <property type="molecule type" value="Genomic_DNA"/>
</dbReference>
<keyword evidence="3" id="KW-0436">Ligase</keyword>
<dbReference type="CDD" id="cd04433">
    <property type="entry name" value="AFD_class_I"/>
    <property type="match status" value="1"/>
</dbReference>
<dbReference type="Proteomes" id="UP000604475">
    <property type="component" value="Unassembled WGS sequence"/>
</dbReference>
<dbReference type="InterPro" id="IPR050237">
    <property type="entry name" value="ATP-dep_AMP-bd_enzyme"/>
</dbReference>